<gene>
    <name evidence="3" type="ORF">FXF69_00935</name>
</gene>
<comment type="similarity">
    <text evidence="1">Belongs to the UPF0312 family.</text>
</comment>
<dbReference type="AlphaFoldDB" id="A0A5D0NUI4"/>
<evidence type="ECO:0000313" key="4">
    <source>
        <dbReference type="Proteomes" id="UP000323380"/>
    </source>
</evidence>
<dbReference type="InterPro" id="IPR007372">
    <property type="entry name" value="Lipid/polyisoprenoid-bd_YceI"/>
</dbReference>
<dbReference type="RefSeq" id="WP_067892781.1">
    <property type="nucleotide sequence ID" value="NZ_VSFG01000001.1"/>
</dbReference>
<dbReference type="STRING" id="1220554.GCA_001552135_03725"/>
<evidence type="ECO:0000313" key="3">
    <source>
        <dbReference type="EMBL" id="TYB47854.1"/>
    </source>
</evidence>
<sequence length="181" mass="19544">MTFPEPGEWAIDAANSSIIFSVRHMLVSRITGRFGGFAGRIHIGDSPFASTVVATIDPASIDTGHPERDTHVRGGRFLDAQSHPEITYRSRKVDRESHHFIVSGDLTLKGVTQPVTLRLDYGGVVDDPLGHRRAGFTATAQFSRSDFDVAESMGPMPSGGVVVGDTVEVTLDIEAIKKESP</sequence>
<dbReference type="InterPro" id="IPR036761">
    <property type="entry name" value="TTHA0802/YceI-like_sf"/>
</dbReference>
<keyword evidence="4" id="KW-1185">Reference proteome</keyword>
<proteinExistence type="inferred from homology"/>
<dbReference type="Gene3D" id="2.40.128.110">
    <property type="entry name" value="Lipid/polyisoprenoid-binding, YceI-like"/>
    <property type="match status" value="1"/>
</dbReference>
<evidence type="ECO:0000259" key="2">
    <source>
        <dbReference type="SMART" id="SM00867"/>
    </source>
</evidence>
<dbReference type="Proteomes" id="UP000323380">
    <property type="component" value="Unassembled WGS sequence"/>
</dbReference>
<feature type="domain" description="Lipid/polyisoprenoid-binding YceI-like" evidence="2">
    <location>
        <begin position="8"/>
        <end position="176"/>
    </location>
</feature>
<dbReference type="PANTHER" id="PTHR34406">
    <property type="entry name" value="PROTEIN YCEI"/>
    <property type="match status" value="1"/>
</dbReference>
<dbReference type="SMART" id="SM00867">
    <property type="entry name" value="YceI"/>
    <property type="match status" value="1"/>
</dbReference>
<dbReference type="Pfam" id="PF04264">
    <property type="entry name" value="YceI"/>
    <property type="match status" value="1"/>
</dbReference>
<dbReference type="SUPFAM" id="SSF101874">
    <property type="entry name" value="YceI-like"/>
    <property type="match status" value="1"/>
</dbReference>
<evidence type="ECO:0000256" key="1">
    <source>
        <dbReference type="ARBA" id="ARBA00008812"/>
    </source>
</evidence>
<protein>
    <submittedName>
        <fullName evidence="3">YceI family protein</fullName>
    </submittedName>
</protein>
<accession>A0A5D0NUI4</accession>
<name>A0A5D0NUI4_9ACTN</name>
<dbReference type="EMBL" id="VSFG01000001">
    <property type="protein sequence ID" value="TYB47854.1"/>
    <property type="molecule type" value="Genomic_DNA"/>
</dbReference>
<reference evidence="3 4" key="1">
    <citation type="submission" date="2019-08" db="EMBL/GenBank/DDBJ databases">
        <title>Actinomadura sp. nov. CYP1-5 isolated from mountain soil.</title>
        <authorList>
            <person name="Songsumanus A."/>
            <person name="Kuncharoen N."/>
            <person name="Kudo T."/>
            <person name="Yuki M."/>
            <person name="Igarashi Y."/>
            <person name="Tanasupawat S."/>
        </authorList>
    </citation>
    <scope>NUCLEOTIDE SEQUENCE [LARGE SCALE GENOMIC DNA]</scope>
    <source>
        <strain evidence="3 4">JCM 14158</strain>
    </source>
</reference>
<dbReference type="PANTHER" id="PTHR34406:SF1">
    <property type="entry name" value="PROTEIN YCEI"/>
    <property type="match status" value="1"/>
</dbReference>
<comment type="caution">
    <text evidence="3">The sequence shown here is derived from an EMBL/GenBank/DDBJ whole genome shotgun (WGS) entry which is preliminary data.</text>
</comment>
<organism evidence="3 4">
    <name type="scientific">Actinomadura chibensis</name>
    <dbReference type="NCBI Taxonomy" id="392828"/>
    <lineage>
        <taxon>Bacteria</taxon>
        <taxon>Bacillati</taxon>
        <taxon>Actinomycetota</taxon>
        <taxon>Actinomycetes</taxon>
        <taxon>Streptosporangiales</taxon>
        <taxon>Thermomonosporaceae</taxon>
        <taxon>Actinomadura</taxon>
    </lineage>
</organism>